<evidence type="ECO:0000256" key="8">
    <source>
        <dbReference type="ARBA" id="ARBA00032055"/>
    </source>
</evidence>
<comment type="similarity">
    <text evidence="2">Belongs to the bacterial ribosomal protein bS18 family. Mitochondrion-specific ribosomal protein mS40 subfamily.</text>
</comment>
<evidence type="ECO:0000256" key="5">
    <source>
        <dbReference type="ARBA" id="ARBA00022980"/>
    </source>
</evidence>
<dbReference type="PANTHER" id="PTHR13329">
    <property type="entry name" value="MITOCHONDRIAL RIBOSOMAL PROTEIN S18B"/>
    <property type="match status" value="1"/>
</dbReference>
<evidence type="ECO:0000256" key="10">
    <source>
        <dbReference type="ARBA" id="ARBA00035515"/>
    </source>
</evidence>
<evidence type="ECO:0000313" key="12">
    <source>
        <dbReference type="Proteomes" id="UP000325440"/>
    </source>
</evidence>
<dbReference type="InterPro" id="IPR001648">
    <property type="entry name" value="Ribosomal_bS18"/>
</dbReference>
<evidence type="ECO:0000256" key="3">
    <source>
        <dbReference type="ARBA" id="ARBA00022553"/>
    </source>
</evidence>
<sequence length="194" mass="22566">MFFNTFRTLSCTVYKASSSFSASNNFKNGRNIYTSVIKYNGLLSKEDNETMVSIKDRSVVIPIETSIEYMESEAYKTTYGNDPVWKEYRRNHKGSIPPIKTRKMCIRADKISTGNPCPICRDEYLILDYRNVELLKQFISPYSGKLLSYSLTGLCQKQYQNLIVAVKKAKDWGFIKFDLPVKHYNYDEYKNSDK</sequence>
<evidence type="ECO:0000256" key="2">
    <source>
        <dbReference type="ARBA" id="ARBA00006136"/>
    </source>
</evidence>
<keyword evidence="3" id="KW-0597">Phosphoprotein</keyword>
<gene>
    <name evidence="11" type="ORF">CINCED_3A011213</name>
</gene>
<keyword evidence="12" id="KW-1185">Reference proteome</keyword>
<organism evidence="11 12">
    <name type="scientific">Cinara cedri</name>
    <dbReference type="NCBI Taxonomy" id="506608"/>
    <lineage>
        <taxon>Eukaryota</taxon>
        <taxon>Metazoa</taxon>
        <taxon>Ecdysozoa</taxon>
        <taxon>Arthropoda</taxon>
        <taxon>Hexapoda</taxon>
        <taxon>Insecta</taxon>
        <taxon>Pterygota</taxon>
        <taxon>Neoptera</taxon>
        <taxon>Paraneoptera</taxon>
        <taxon>Hemiptera</taxon>
        <taxon>Sternorrhyncha</taxon>
        <taxon>Aphidomorpha</taxon>
        <taxon>Aphidoidea</taxon>
        <taxon>Aphididae</taxon>
        <taxon>Lachninae</taxon>
        <taxon>Cinara</taxon>
    </lineage>
</organism>
<dbReference type="AlphaFoldDB" id="A0A5E4NJT9"/>
<proteinExistence type="inferred from homology"/>
<dbReference type="EMBL" id="CABPRJ010001971">
    <property type="protein sequence ID" value="VVC42651.1"/>
    <property type="molecule type" value="Genomic_DNA"/>
</dbReference>
<dbReference type="GO" id="GO:0003735">
    <property type="term" value="F:structural constituent of ribosome"/>
    <property type="evidence" value="ECO:0007669"/>
    <property type="project" value="InterPro"/>
</dbReference>
<comment type="subcellular location">
    <subcellularLocation>
        <location evidence="1">Mitochondrion</location>
    </subcellularLocation>
</comment>
<dbReference type="Gene3D" id="4.10.640.10">
    <property type="entry name" value="Ribosomal protein S18"/>
    <property type="match status" value="1"/>
</dbReference>
<evidence type="ECO:0000256" key="4">
    <source>
        <dbReference type="ARBA" id="ARBA00022946"/>
    </source>
</evidence>
<evidence type="ECO:0000256" key="9">
    <source>
        <dbReference type="ARBA" id="ARBA00035130"/>
    </source>
</evidence>
<dbReference type="SUPFAM" id="SSF46911">
    <property type="entry name" value="Ribosomal protein S18"/>
    <property type="match status" value="1"/>
</dbReference>
<accession>A0A5E4NJT9</accession>
<dbReference type="PANTHER" id="PTHR13329:SF2">
    <property type="entry name" value="SMALL RIBOSOMAL SUBUNIT PROTEIN MS40"/>
    <property type="match status" value="1"/>
</dbReference>
<dbReference type="GO" id="GO:0032543">
    <property type="term" value="P:mitochondrial translation"/>
    <property type="evidence" value="ECO:0007669"/>
    <property type="project" value="InterPro"/>
</dbReference>
<evidence type="ECO:0000256" key="6">
    <source>
        <dbReference type="ARBA" id="ARBA00023128"/>
    </source>
</evidence>
<protein>
    <recommendedName>
        <fullName evidence="9">Small ribosomal subunit protein mS40</fullName>
    </recommendedName>
    <alternativeName>
        <fullName evidence="8">28S ribosomal protein S18-2, mitochondrial</fullName>
    </alternativeName>
    <alternativeName>
        <fullName evidence="10">28S ribosomal protein S18b, mitochondrial</fullName>
    </alternativeName>
</protein>
<name>A0A5E4NJT9_9HEMI</name>
<keyword evidence="4" id="KW-0809">Transit peptide</keyword>
<dbReference type="Proteomes" id="UP000325440">
    <property type="component" value="Unassembled WGS sequence"/>
</dbReference>
<dbReference type="GO" id="GO:0005763">
    <property type="term" value="C:mitochondrial small ribosomal subunit"/>
    <property type="evidence" value="ECO:0007669"/>
    <property type="project" value="UniProtKB-ARBA"/>
</dbReference>
<keyword evidence="5 11" id="KW-0689">Ribosomal protein</keyword>
<evidence type="ECO:0000256" key="1">
    <source>
        <dbReference type="ARBA" id="ARBA00004173"/>
    </source>
</evidence>
<evidence type="ECO:0000313" key="11">
    <source>
        <dbReference type="EMBL" id="VVC42651.1"/>
    </source>
</evidence>
<dbReference type="Pfam" id="PF01084">
    <property type="entry name" value="Ribosomal_S18"/>
    <property type="match status" value="1"/>
</dbReference>
<dbReference type="InterPro" id="IPR040054">
    <property type="entry name" value="MRPS18B"/>
</dbReference>
<reference evidence="11 12" key="1">
    <citation type="submission" date="2019-08" db="EMBL/GenBank/DDBJ databases">
        <authorList>
            <person name="Alioto T."/>
            <person name="Alioto T."/>
            <person name="Gomez Garrido J."/>
        </authorList>
    </citation>
    <scope>NUCLEOTIDE SEQUENCE [LARGE SCALE GENOMIC DNA]</scope>
</reference>
<dbReference type="FunFam" id="4.10.640.10:FF:000008">
    <property type="entry name" value="28S ribosomal protein S18b, mitochondrial"/>
    <property type="match status" value="1"/>
</dbReference>
<dbReference type="OrthoDB" id="21463at2759"/>
<keyword evidence="6" id="KW-0496">Mitochondrion</keyword>
<evidence type="ECO:0000256" key="7">
    <source>
        <dbReference type="ARBA" id="ARBA00023274"/>
    </source>
</evidence>
<dbReference type="InterPro" id="IPR036870">
    <property type="entry name" value="Ribosomal_bS18_sf"/>
</dbReference>
<keyword evidence="7" id="KW-0687">Ribonucleoprotein</keyword>